<name>A0A426X907_ENSVE</name>
<dbReference type="EMBL" id="AMZH03024256">
    <property type="protein sequence ID" value="RRT35963.1"/>
    <property type="molecule type" value="Genomic_DNA"/>
</dbReference>
<keyword evidence="2" id="KW-0812">Transmembrane</keyword>
<accession>A0A426X907</accession>
<reference evidence="3 4" key="1">
    <citation type="journal article" date="2014" name="Agronomy (Basel)">
        <title>A Draft Genome Sequence for Ensete ventricosum, the Drought-Tolerant Tree Against Hunger.</title>
        <authorList>
            <person name="Harrison J."/>
            <person name="Moore K.A."/>
            <person name="Paszkiewicz K."/>
            <person name="Jones T."/>
            <person name="Grant M."/>
            <person name="Ambacheew D."/>
            <person name="Muzemil S."/>
            <person name="Studholme D.J."/>
        </authorList>
    </citation>
    <scope>NUCLEOTIDE SEQUENCE [LARGE SCALE GENOMIC DNA]</scope>
</reference>
<gene>
    <name evidence="3" type="ORF">B296_00046779</name>
</gene>
<evidence type="ECO:0000256" key="1">
    <source>
        <dbReference type="SAM" id="MobiDB-lite"/>
    </source>
</evidence>
<dbReference type="AlphaFoldDB" id="A0A426X907"/>
<keyword evidence="2" id="KW-0472">Membrane</keyword>
<evidence type="ECO:0000313" key="4">
    <source>
        <dbReference type="Proteomes" id="UP000287651"/>
    </source>
</evidence>
<organism evidence="3 4">
    <name type="scientific">Ensete ventricosum</name>
    <name type="common">Abyssinian banana</name>
    <name type="synonym">Musa ensete</name>
    <dbReference type="NCBI Taxonomy" id="4639"/>
    <lineage>
        <taxon>Eukaryota</taxon>
        <taxon>Viridiplantae</taxon>
        <taxon>Streptophyta</taxon>
        <taxon>Embryophyta</taxon>
        <taxon>Tracheophyta</taxon>
        <taxon>Spermatophyta</taxon>
        <taxon>Magnoliopsida</taxon>
        <taxon>Liliopsida</taxon>
        <taxon>Zingiberales</taxon>
        <taxon>Musaceae</taxon>
        <taxon>Ensete</taxon>
    </lineage>
</organism>
<feature type="compositionally biased region" description="Basic and acidic residues" evidence="1">
    <location>
        <begin position="101"/>
        <end position="115"/>
    </location>
</feature>
<feature type="compositionally biased region" description="Basic residues" evidence="1">
    <location>
        <begin position="116"/>
        <end position="125"/>
    </location>
</feature>
<protein>
    <submittedName>
        <fullName evidence="3">Uncharacterized protein</fullName>
    </submittedName>
</protein>
<feature type="transmembrane region" description="Helical" evidence="2">
    <location>
        <begin position="152"/>
        <end position="177"/>
    </location>
</feature>
<sequence>MHRKVIPSDLRTWKMYRSWEKQSLESESGGSFSRIRRAMAPTLPVTAANSASTTVPLDTTAYRIVISLSSRSPSTEPPVVAKREQKRKPTAPSGKLVSHPKSMDETRTLRVDSERHRHRRRRRRNTNVFRSSTSTQRTVCHSYTMKKARTIIYFYLLLLGEGQVMSWMLFLLVSRLLSAFWVCRMKNFCAWLATCVGVLVFTAHLEMFLQSPFPYLLSPSKNNLHHKPCNAGFRLSPFPCLVGR</sequence>
<feature type="transmembrane region" description="Helical" evidence="2">
    <location>
        <begin position="189"/>
        <end position="209"/>
    </location>
</feature>
<evidence type="ECO:0000313" key="3">
    <source>
        <dbReference type="EMBL" id="RRT35963.1"/>
    </source>
</evidence>
<feature type="region of interest" description="Disordered" evidence="1">
    <location>
        <begin position="71"/>
        <end position="133"/>
    </location>
</feature>
<comment type="caution">
    <text evidence="3">The sequence shown here is derived from an EMBL/GenBank/DDBJ whole genome shotgun (WGS) entry which is preliminary data.</text>
</comment>
<proteinExistence type="predicted"/>
<dbReference type="Proteomes" id="UP000287651">
    <property type="component" value="Unassembled WGS sequence"/>
</dbReference>
<evidence type="ECO:0000256" key="2">
    <source>
        <dbReference type="SAM" id="Phobius"/>
    </source>
</evidence>
<keyword evidence="2" id="KW-1133">Transmembrane helix</keyword>